<feature type="domain" description="Mycothiol-dependent maleylpyruvate isomerase metal-binding" evidence="1">
    <location>
        <begin position="12"/>
        <end position="128"/>
    </location>
</feature>
<proteinExistence type="predicted"/>
<dbReference type="SUPFAM" id="SSF109854">
    <property type="entry name" value="DinB/YfiT-like putative metalloenzymes"/>
    <property type="match status" value="1"/>
</dbReference>
<dbReference type="Proteomes" id="UP000505377">
    <property type="component" value="Chromosome"/>
</dbReference>
<dbReference type="NCBIfam" id="TIGR03083">
    <property type="entry name" value="maleylpyruvate isomerase family mycothiol-dependent enzyme"/>
    <property type="match status" value="1"/>
</dbReference>
<dbReference type="GO" id="GO:0046872">
    <property type="term" value="F:metal ion binding"/>
    <property type="evidence" value="ECO:0007669"/>
    <property type="project" value="InterPro"/>
</dbReference>
<protein>
    <submittedName>
        <fullName evidence="2">TIGR03086 family protein</fullName>
    </submittedName>
</protein>
<dbReference type="EMBL" id="CP053564">
    <property type="protein sequence ID" value="QJY46387.1"/>
    <property type="molecule type" value="Genomic_DNA"/>
</dbReference>
<dbReference type="InterPro" id="IPR034660">
    <property type="entry name" value="DinB/YfiT-like"/>
</dbReference>
<accession>A0A6M6JHL5</accession>
<evidence type="ECO:0000313" key="2">
    <source>
        <dbReference type="EMBL" id="QJY46387.1"/>
    </source>
</evidence>
<gene>
    <name evidence="2" type="ORF">HOP40_11715</name>
</gene>
<dbReference type="KEGG" id="pbro:HOP40_11715"/>
<evidence type="ECO:0000259" key="1">
    <source>
        <dbReference type="Pfam" id="PF11716"/>
    </source>
</evidence>
<keyword evidence="3" id="KW-1185">Reference proteome</keyword>
<dbReference type="InterPro" id="IPR017520">
    <property type="entry name" value="CHP03086"/>
</dbReference>
<dbReference type="NCBIfam" id="TIGR03086">
    <property type="entry name" value="TIGR03086 family metal-binding protein"/>
    <property type="match status" value="1"/>
</dbReference>
<sequence length="186" mass="20571">MDVREIYARCSAGFTERVRTIERAWDAPTPLPGWDVRTLVHHLVHEERWTPPLLGGATIEEVGDRFDGDLLGPDPVATIEEAAAAALAAVEADGALERTVHLSFGDRPGREYVLQLAADHLVHTWDLARALGADETLDPEVCAEVLDWFRVDTEALYQRIGEIGPRVEWPGDDAQAELLGRFGRTP</sequence>
<dbReference type="InterPro" id="IPR024344">
    <property type="entry name" value="MDMPI_metal-binding"/>
</dbReference>
<dbReference type="Gene3D" id="1.20.120.450">
    <property type="entry name" value="dinb family like domain"/>
    <property type="match status" value="1"/>
</dbReference>
<dbReference type="RefSeq" id="WP_172157591.1">
    <property type="nucleotide sequence ID" value="NZ_CP053564.1"/>
</dbReference>
<evidence type="ECO:0000313" key="3">
    <source>
        <dbReference type="Proteomes" id="UP000505377"/>
    </source>
</evidence>
<dbReference type="InterPro" id="IPR017517">
    <property type="entry name" value="Maleyloyr_isom"/>
</dbReference>
<reference evidence="2 3" key="1">
    <citation type="submission" date="2020-05" db="EMBL/GenBank/DDBJ databases">
        <authorList>
            <person name="Mo P."/>
        </authorList>
    </citation>
    <scope>NUCLEOTIDE SEQUENCE [LARGE SCALE GENOMIC DNA]</scope>
    <source>
        <strain evidence="2 3">Gen01</strain>
    </source>
</reference>
<name>A0A6M6JHL5_9PSEU</name>
<dbReference type="Pfam" id="PF11716">
    <property type="entry name" value="MDMPI_N"/>
    <property type="match status" value="1"/>
</dbReference>
<dbReference type="AlphaFoldDB" id="A0A6M6JHL5"/>
<organism evidence="2 3">
    <name type="scientific">Pseudonocardia broussonetiae</name>
    <dbReference type="NCBI Taxonomy" id="2736640"/>
    <lineage>
        <taxon>Bacteria</taxon>
        <taxon>Bacillati</taxon>
        <taxon>Actinomycetota</taxon>
        <taxon>Actinomycetes</taxon>
        <taxon>Pseudonocardiales</taxon>
        <taxon>Pseudonocardiaceae</taxon>
        <taxon>Pseudonocardia</taxon>
    </lineage>
</organism>